<dbReference type="AlphaFoldDB" id="A0A067JVU1"/>
<name>A0A067JVU1_JATCU</name>
<gene>
    <name evidence="2" type="ORF">JCGZ_13857</name>
</gene>
<proteinExistence type="predicted"/>
<evidence type="ECO:0000313" key="3">
    <source>
        <dbReference type="Proteomes" id="UP000027138"/>
    </source>
</evidence>
<evidence type="ECO:0000313" key="2">
    <source>
        <dbReference type="EMBL" id="KDP28086.1"/>
    </source>
</evidence>
<protein>
    <submittedName>
        <fullName evidence="2">Uncharacterized protein</fullName>
    </submittedName>
</protein>
<accession>A0A067JVU1</accession>
<sequence>MGKLVCSELCNDDNAFDLKGLLMAVVIVLAILATCMPPRRRYVAICSPAPCGHL</sequence>
<evidence type="ECO:0000256" key="1">
    <source>
        <dbReference type="SAM" id="Phobius"/>
    </source>
</evidence>
<keyword evidence="3" id="KW-1185">Reference proteome</keyword>
<feature type="transmembrane region" description="Helical" evidence="1">
    <location>
        <begin position="20"/>
        <end position="37"/>
    </location>
</feature>
<dbReference type="Proteomes" id="UP000027138">
    <property type="component" value="Unassembled WGS sequence"/>
</dbReference>
<keyword evidence="1" id="KW-1133">Transmembrane helix</keyword>
<keyword evidence="1" id="KW-0812">Transmembrane</keyword>
<dbReference type="EMBL" id="KK914782">
    <property type="protein sequence ID" value="KDP28086.1"/>
    <property type="molecule type" value="Genomic_DNA"/>
</dbReference>
<organism evidence="2 3">
    <name type="scientific">Jatropha curcas</name>
    <name type="common">Barbados nut</name>
    <dbReference type="NCBI Taxonomy" id="180498"/>
    <lineage>
        <taxon>Eukaryota</taxon>
        <taxon>Viridiplantae</taxon>
        <taxon>Streptophyta</taxon>
        <taxon>Embryophyta</taxon>
        <taxon>Tracheophyta</taxon>
        <taxon>Spermatophyta</taxon>
        <taxon>Magnoliopsida</taxon>
        <taxon>eudicotyledons</taxon>
        <taxon>Gunneridae</taxon>
        <taxon>Pentapetalae</taxon>
        <taxon>rosids</taxon>
        <taxon>fabids</taxon>
        <taxon>Malpighiales</taxon>
        <taxon>Euphorbiaceae</taxon>
        <taxon>Crotonoideae</taxon>
        <taxon>Jatropheae</taxon>
        <taxon>Jatropha</taxon>
    </lineage>
</organism>
<reference evidence="2 3" key="1">
    <citation type="journal article" date="2014" name="PLoS ONE">
        <title>Global Analysis of Gene Expression Profiles in Physic Nut (Jatropha curcas L.) Seedlings Exposed to Salt Stress.</title>
        <authorList>
            <person name="Zhang L."/>
            <person name="Zhang C."/>
            <person name="Wu P."/>
            <person name="Chen Y."/>
            <person name="Li M."/>
            <person name="Jiang H."/>
            <person name="Wu G."/>
        </authorList>
    </citation>
    <scope>NUCLEOTIDE SEQUENCE [LARGE SCALE GENOMIC DNA]</scope>
    <source>
        <strain evidence="3">cv. GZQX0401</strain>
        <tissue evidence="2">Young leaves</tissue>
    </source>
</reference>
<keyword evidence="1" id="KW-0472">Membrane</keyword>